<comment type="catalytic activity">
    <reaction evidence="4">
        <text>O-phospho-L-tyrosyl-[protein] + H2O = L-tyrosyl-[protein] + phosphate</text>
        <dbReference type="Rhea" id="RHEA:10684"/>
        <dbReference type="Rhea" id="RHEA-COMP:10136"/>
        <dbReference type="Rhea" id="RHEA-COMP:20101"/>
        <dbReference type="ChEBI" id="CHEBI:15377"/>
        <dbReference type="ChEBI" id="CHEBI:43474"/>
        <dbReference type="ChEBI" id="CHEBI:46858"/>
        <dbReference type="ChEBI" id="CHEBI:61978"/>
        <dbReference type="EC" id="3.1.3.48"/>
    </reaction>
</comment>
<dbReference type="InterPro" id="IPR016667">
    <property type="entry name" value="Caps_polysacc_synth_CpsB/CapC"/>
</dbReference>
<dbReference type="EC" id="3.1.3.48" evidence="2"/>
<dbReference type="Gene3D" id="3.20.20.140">
    <property type="entry name" value="Metal-dependent hydrolases"/>
    <property type="match status" value="1"/>
</dbReference>
<organism evidence="5 6">
    <name type="scientific">Aquimarina litoralis</name>
    <dbReference type="NCBI Taxonomy" id="584605"/>
    <lineage>
        <taxon>Bacteria</taxon>
        <taxon>Pseudomonadati</taxon>
        <taxon>Bacteroidota</taxon>
        <taxon>Flavobacteriia</taxon>
        <taxon>Flavobacteriales</taxon>
        <taxon>Flavobacteriaceae</taxon>
        <taxon>Aquimarina</taxon>
    </lineage>
</organism>
<dbReference type="InterPro" id="IPR016195">
    <property type="entry name" value="Pol/histidinol_Pase-like"/>
</dbReference>
<proteinExistence type="inferred from homology"/>
<dbReference type="RefSeq" id="WP_343912308.1">
    <property type="nucleotide sequence ID" value="NZ_BAAAGE010000002.1"/>
</dbReference>
<evidence type="ECO:0000313" key="6">
    <source>
        <dbReference type="Proteomes" id="UP001501758"/>
    </source>
</evidence>
<evidence type="ECO:0000256" key="4">
    <source>
        <dbReference type="ARBA" id="ARBA00051722"/>
    </source>
</evidence>
<evidence type="ECO:0000256" key="3">
    <source>
        <dbReference type="ARBA" id="ARBA00022801"/>
    </source>
</evidence>
<comment type="similarity">
    <text evidence="1">Belongs to the metallo-dependent hydrolases superfamily. CpsB/CapC family.</text>
</comment>
<dbReference type="PANTHER" id="PTHR39181:SF1">
    <property type="entry name" value="TYROSINE-PROTEIN PHOSPHATASE YWQE"/>
    <property type="match status" value="1"/>
</dbReference>
<name>A0ABN1ITK5_9FLAO</name>
<reference evidence="5 6" key="1">
    <citation type="journal article" date="2019" name="Int. J. Syst. Evol. Microbiol.">
        <title>The Global Catalogue of Microorganisms (GCM) 10K type strain sequencing project: providing services to taxonomists for standard genome sequencing and annotation.</title>
        <authorList>
            <consortium name="The Broad Institute Genomics Platform"/>
            <consortium name="The Broad Institute Genome Sequencing Center for Infectious Disease"/>
            <person name="Wu L."/>
            <person name="Ma J."/>
        </authorList>
    </citation>
    <scope>NUCLEOTIDE SEQUENCE [LARGE SCALE GENOMIC DNA]</scope>
    <source>
        <strain evidence="5 6">JCM 15974</strain>
    </source>
</reference>
<accession>A0ABN1ITK5</accession>
<protein>
    <recommendedName>
        <fullName evidence="2">protein-tyrosine-phosphatase</fullName>
        <ecNumber evidence="2">3.1.3.48</ecNumber>
    </recommendedName>
</protein>
<evidence type="ECO:0000313" key="5">
    <source>
        <dbReference type="EMBL" id="GAA0720824.1"/>
    </source>
</evidence>
<dbReference type="PANTHER" id="PTHR39181">
    <property type="entry name" value="TYROSINE-PROTEIN PHOSPHATASE YWQE"/>
    <property type="match status" value="1"/>
</dbReference>
<keyword evidence="3" id="KW-0378">Hydrolase</keyword>
<dbReference type="Proteomes" id="UP001501758">
    <property type="component" value="Unassembled WGS sequence"/>
</dbReference>
<gene>
    <name evidence="5" type="ORF">GCM10009430_21400</name>
</gene>
<sequence>MYFLSKKEIPLHDILPKGYVDIHSHLLPGIDDGVQTVYQSAYIIEQFKNLGLTKIITTPHIMNEVWPNTSKTIQEKHNEMQKALVTLEIDVNLKASAEYMLDDLFFKRIQNEDIIPLHKNYILVEMSTFNPPINLNELLFEIKLKGYSPILAHPERYSYYQDSINKYKELKESGFLFQLNLLSISGYYGELVKKTAYKMLNEDLFDFVGSDVHNYQQFETLEKGFLPKYIAKISKLMENNMIVFS</sequence>
<evidence type="ECO:0000256" key="1">
    <source>
        <dbReference type="ARBA" id="ARBA00005750"/>
    </source>
</evidence>
<evidence type="ECO:0000256" key="2">
    <source>
        <dbReference type="ARBA" id="ARBA00013064"/>
    </source>
</evidence>
<keyword evidence="6" id="KW-1185">Reference proteome</keyword>
<comment type="caution">
    <text evidence="5">The sequence shown here is derived from an EMBL/GenBank/DDBJ whole genome shotgun (WGS) entry which is preliminary data.</text>
</comment>
<dbReference type="EMBL" id="BAAAGE010000002">
    <property type="protein sequence ID" value="GAA0720824.1"/>
    <property type="molecule type" value="Genomic_DNA"/>
</dbReference>
<dbReference type="Pfam" id="PF19567">
    <property type="entry name" value="CpsB_CapC"/>
    <property type="match status" value="1"/>
</dbReference>
<dbReference type="SUPFAM" id="SSF89550">
    <property type="entry name" value="PHP domain-like"/>
    <property type="match status" value="1"/>
</dbReference>
<dbReference type="PIRSF" id="PIRSF016557">
    <property type="entry name" value="Caps_synth_CpsB"/>
    <property type="match status" value="1"/>
</dbReference>